<evidence type="ECO:0000259" key="7">
    <source>
        <dbReference type="PROSITE" id="PS50850"/>
    </source>
</evidence>
<dbReference type="SUPFAM" id="SSF103473">
    <property type="entry name" value="MFS general substrate transporter"/>
    <property type="match status" value="1"/>
</dbReference>
<feature type="transmembrane region" description="Helical" evidence="6">
    <location>
        <begin position="342"/>
        <end position="362"/>
    </location>
</feature>
<feature type="transmembrane region" description="Helical" evidence="6">
    <location>
        <begin position="12"/>
        <end position="31"/>
    </location>
</feature>
<dbReference type="Pfam" id="PF07690">
    <property type="entry name" value="MFS_1"/>
    <property type="match status" value="1"/>
</dbReference>
<accession>A0ABP8TLT6</accession>
<dbReference type="Proteomes" id="UP001500212">
    <property type="component" value="Unassembled WGS sequence"/>
</dbReference>
<reference evidence="9" key="1">
    <citation type="journal article" date="2019" name="Int. J. Syst. Evol. Microbiol.">
        <title>The Global Catalogue of Microorganisms (GCM) 10K type strain sequencing project: providing services to taxonomists for standard genome sequencing and annotation.</title>
        <authorList>
            <consortium name="The Broad Institute Genomics Platform"/>
            <consortium name="The Broad Institute Genome Sequencing Center for Infectious Disease"/>
            <person name="Wu L."/>
            <person name="Ma J."/>
        </authorList>
    </citation>
    <scope>NUCLEOTIDE SEQUENCE [LARGE SCALE GENOMIC DNA]</scope>
    <source>
        <strain evidence="9">JCM 17938</strain>
    </source>
</reference>
<comment type="subcellular location">
    <subcellularLocation>
        <location evidence="1">Cell membrane</location>
        <topology evidence="1">Multi-pass membrane protein</topology>
    </subcellularLocation>
</comment>
<feature type="transmembrane region" description="Helical" evidence="6">
    <location>
        <begin position="68"/>
        <end position="87"/>
    </location>
</feature>
<keyword evidence="3 6" id="KW-0812">Transmembrane</keyword>
<dbReference type="RefSeq" id="WP_345358595.1">
    <property type="nucleotide sequence ID" value="NZ_BAABHJ010000017.1"/>
</dbReference>
<keyword evidence="5 6" id="KW-0472">Membrane</keyword>
<sequence>MLALRASPGQVGLPAALSTLAFLLIGLPAGAWTDRMRKRPLMIAADLARAVVFGSVPLAWLLRVLKIYQLYGVVLVTGVCTVFFDVAAQSHLPHLVGHDRLGRANARLVTLGAVTEIGGRGVGGLLVTLVSAPAAIGLDAATYLGSAVFLLRVRRPEPRPRHAGTTALRRDIGEGVRYVFGHAVLRPIALAGTCTNLAIQLCQTMLPVVFVRLGLPGGAIGVFFAVGGAGTLLGSLSARRLARRLGSGRVLWLVGLAIAPTGICVALVDRGPALWLAATAWLLITFKVGVDNVIKVSFRQAVTPDRLLGRMNATMRFVLTGALAVGGALAGLLGQFVGVRAALWAGAVLFALVWVPTFFSPLRTAQALPS</sequence>
<protein>
    <submittedName>
        <fullName evidence="8">MFS transporter</fullName>
    </submittedName>
</protein>
<evidence type="ECO:0000256" key="6">
    <source>
        <dbReference type="SAM" id="Phobius"/>
    </source>
</evidence>
<evidence type="ECO:0000256" key="4">
    <source>
        <dbReference type="ARBA" id="ARBA00022989"/>
    </source>
</evidence>
<feature type="transmembrane region" description="Helical" evidence="6">
    <location>
        <begin position="250"/>
        <end position="268"/>
    </location>
</feature>
<dbReference type="PANTHER" id="PTHR23513">
    <property type="entry name" value="INTEGRAL MEMBRANE EFFLUX PROTEIN-RELATED"/>
    <property type="match status" value="1"/>
</dbReference>
<keyword evidence="9" id="KW-1185">Reference proteome</keyword>
<feature type="transmembrane region" description="Helical" evidence="6">
    <location>
        <begin position="219"/>
        <end position="238"/>
    </location>
</feature>
<dbReference type="CDD" id="cd06173">
    <property type="entry name" value="MFS_MefA_like"/>
    <property type="match status" value="1"/>
</dbReference>
<name>A0ABP8TLT6_9ACTN</name>
<feature type="transmembrane region" description="Helical" evidence="6">
    <location>
        <begin position="274"/>
        <end position="294"/>
    </location>
</feature>
<feature type="transmembrane region" description="Helical" evidence="6">
    <location>
        <begin position="178"/>
        <end position="199"/>
    </location>
</feature>
<comment type="caution">
    <text evidence="8">The sequence shown here is derived from an EMBL/GenBank/DDBJ whole genome shotgun (WGS) entry which is preliminary data.</text>
</comment>
<feature type="domain" description="Major facilitator superfamily (MFS) profile" evidence="7">
    <location>
        <begin position="184"/>
        <end position="370"/>
    </location>
</feature>
<evidence type="ECO:0000256" key="1">
    <source>
        <dbReference type="ARBA" id="ARBA00004651"/>
    </source>
</evidence>
<dbReference type="EMBL" id="BAABHJ010000017">
    <property type="protein sequence ID" value="GAA4611423.1"/>
    <property type="molecule type" value="Genomic_DNA"/>
</dbReference>
<proteinExistence type="predicted"/>
<evidence type="ECO:0000256" key="2">
    <source>
        <dbReference type="ARBA" id="ARBA00022475"/>
    </source>
</evidence>
<feature type="transmembrane region" description="Helical" evidence="6">
    <location>
        <begin position="132"/>
        <end position="151"/>
    </location>
</feature>
<keyword evidence="2" id="KW-1003">Cell membrane</keyword>
<dbReference type="InterPro" id="IPR011701">
    <property type="entry name" value="MFS"/>
</dbReference>
<dbReference type="InterPro" id="IPR020846">
    <property type="entry name" value="MFS_dom"/>
</dbReference>
<evidence type="ECO:0000313" key="9">
    <source>
        <dbReference type="Proteomes" id="UP001500212"/>
    </source>
</evidence>
<dbReference type="PROSITE" id="PS50850">
    <property type="entry name" value="MFS"/>
    <property type="match status" value="1"/>
</dbReference>
<feature type="transmembrane region" description="Helical" evidence="6">
    <location>
        <begin position="315"/>
        <end position="336"/>
    </location>
</feature>
<evidence type="ECO:0000256" key="3">
    <source>
        <dbReference type="ARBA" id="ARBA00022692"/>
    </source>
</evidence>
<gene>
    <name evidence="8" type="ORF">GCM10023195_48340</name>
</gene>
<evidence type="ECO:0000256" key="5">
    <source>
        <dbReference type="ARBA" id="ARBA00023136"/>
    </source>
</evidence>
<dbReference type="InterPro" id="IPR036259">
    <property type="entry name" value="MFS_trans_sf"/>
</dbReference>
<dbReference type="PANTHER" id="PTHR23513:SF6">
    <property type="entry name" value="MAJOR FACILITATOR SUPERFAMILY ASSOCIATED DOMAIN-CONTAINING PROTEIN"/>
    <property type="match status" value="1"/>
</dbReference>
<organism evidence="8 9">
    <name type="scientific">Actinoallomurus liliacearum</name>
    <dbReference type="NCBI Taxonomy" id="1080073"/>
    <lineage>
        <taxon>Bacteria</taxon>
        <taxon>Bacillati</taxon>
        <taxon>Actinomycetota</taxon>
        <taxon>Actinomycetes</taxon>
        <taxon>Streptosporangiales</taxon>
        <taxon>Thermomonosporaceae</taxon>
        <taxon>Actinoallomurus</taxon>
    </lineage>
</organism>
<keyword evidence="4 6" id="KW-1133">Transmembrane helix</keyword>
<dbReference type="Gene3D" id="1.20.1250.20">
    <property type="entry name" value="MFS general substrate transporter like domains"/>
    <property type="match status" value="1"/>
</dbReference>
<evidence type="ECO:0000313" key="8">
    <source>
        <dbReference type="EMBL" id="GAA4611423.1"/>
    </source>
</evidence>